<sequence>MFTGLIEEIGIVKSINKGIHSAKISIHAKKVLNNLKIGDSISTNGVCLTVTQFDNCSFSIDVMPETMRKSNLKNLKIGSKVNLERALKLGDRFGGHIVSGHIDGTGIIKSFKKEDNATWISIKPPRELLRYIVYKGSITIDGISLTVAYEDDEIFNVSVIPLTGNETTLLTKKIGEEVNIECDIIGKYVEKFSTNKNKNYKEDVKNNIDVNFLKNNGFI</sequence>
<protein>
    <recommendedName>
        <fullName evidence="5 9">Riboflavin synthase</fullName>
        <ecNumber evidence="4 9">2.5.1.9</ecNumber>
    </recommendedName>
</protein>
<keyword evidence="13" id="KW-1185">Reference proteome</keyword>
<name>A0A151B690_9CLOT</name>
<comment type="pathway">
    <text evidence="3">Cofactor biosynthesis; riboflavin biosynthesis; riboflavin from 2-hydroxy-3-oxobutyl phosphate and 5-amino-6-(D-ribitylamino)uracil: step 2/2.</text>
</comment>
<dbReference type="FunFam" id="2.40.30.20:FF:000014">
    <property type="entry name" value="Riboflavin synthase, alpha subunit"/>
    <property type="match status" value="1"/>
</dbReference>
<dbReference type="FunFam" id="2.40.30.20:FF:000004">
    <property type="entry name" value="Riboflavin synthase, alpha subunit"/>
    <property type="match status" value="1"/>
</dbReference>
<evidence type="ECO:0000313" key="13">
    <source>
        <dbReference type="Proteomes" id="UP000075531"/>
    </source>
</evidence>
<feature type="repeat" description="Lumazine-binding" evidence="10">
    <location>
        <begin position="1"/>
        <end position="96"/>
    </location>
</feature>
<dbReference type="Pfam" id="PF00677">
    <property type="entry name" value="Lum_binding"/>
    <property type="match status" value="2"/>
</dbReference>
<evidence type="ECO:0000313" key="12">
    <source>
        <dbReference type="EMBL" id="KYH35313.1"/>
    </source>
</evidence>
<dbReference type="OrthoDB" id="9788537at2"/>
<dbReference type="NCBIfam" id="NF009566">
    <property type="entry name" value="PRK13020.1"/>
    <property type="match status" value="1"/>
</dbReference>
<dbReference type="PROSITE" id="PS51177">
    <property type="entry name" value="LUMAZINE_BIND"/>
    <property type="match status" value="2"/>
</dbReference>
<feature type="domain" description="Lumazine-binding" evidence="11">
    <location>
        <begin position="1"/>
        <end position="96"/>
    </location>
</feature>
<dbReference type="InterPro" id="IPR001783">
    <property type="entry name" value="Lumazine-bd"/>
</dbReference>
<evidence type="ECO:0000256" key="8">
    <source>
        <dbReference type="ARBA" id="ARBA00022737"/>
    </source>
</evidence>
<dbReference type="CDD" id="cd00402">
    <property type="entry name" value="Riboflavin_synthase_like"/>
    <property type="match status" value="1"/>
</dbReference>
<organism evidence="12 13">
    <name type="scientific">Clostridium tepidiprofundi DSM 19306</name>
    <dbReference type="NCBI Taxonomy" id="1121338"/>
    <lineage>
        <taxon>Bacteria</taxon>
        <taxon>Bacillati</taxon>
        <taxon>Bacillota</taxon>
        <taxon>Clostridia</taxon>
        <taxon>Eubacteriales</taxon>
        <taxon>Clostridiaceae</taxon>
        <taxon>Clostridium</taxon>
    </lineage>
</organism>
<dbReference type="GO" id="GO:0004746">
    <property type="term" value="F:riboflavin synthase activity"/>
    <property type="evidence" value="ECO:0007669"/>
    <property type="project" value="UniProtKB-UniRule"/>
</dbReference>
<evidence type="ECO:0000256" key="9">
    <source>
        <dbReference type="NCBIfam" id="TIGR00187"/>
    </source>
</evidence>
<dbReference type="AlphaFoldDB" id="A0A151B690"/>
<dbReference type="Gene3D" id="2.40.30.20">
    <property type="match status" value="2"/>
</dbReference>
<evidence type="ECO:0000256" key="3">
    <source>
        <dbReference type="ARBA" id="ARBA00004887"/>
    </source>
</evidence>
<dbReference type="PANTHER" id="PTHR21098:SF12">
    <property type="entry name" value="RIBOFLAVIN SYNTHASE"/>
    <property type="match status" value="1"/>
</dbReference>
<evidence type="ECO:0000256" key="6">
    <source>
        <dbReference type="ARBA" id="ARBA00022619"/>
    </source>
</evidence>
<keyword evidence="6" id="KW-0686">Riboflavin biosynthesis</keyword>
<evidence type="ECO:0000256" key="10">
    <source>
        <dbReference type="PROSITE-ProRule" id="PRU00524"/>
    </source>
</evidence>
<dbReference type="PANTHER" id="PTHR21098">
    <property type="entry name" value="RIBOFLAVIN SYNTHASE ALPHA CHAIN"/>
    <property type="match status" value="1"/>
</dbReference>
<proteinExistence type="predicted"/>
<dbReference type="STRING" id="1121338.CLTEP_07170"/>
<dbReference type="RefSeq" id="WP_066822717.1">
    <property type="nucleotide sequence ID" value="NZ_LTBA01000004.1"/>
</dbReference>
<comment type="catalytic activity">
    <reaction evidence="1">
        <text>2 6,7-dimethyl-8-(1-D-ribityl)lumazine + H(+) = 5-amino-6-(D-ribitylamino)uracil + riboflavin</text>
        <dbReference type="Rhea" id="RHEA:20772"/>
        <dbReference type="ChEBI" id="CHEBI:15378"/>
        <dbReference type="ChEBI" id="CHEBI:15934"/>
        <dbReference type="ChEBI" id="CHEBI:57986"/>
        <dbReference type="ChEBI" id="CHEBI:58201"/>
        <dbReference type="EC" id="2.5.1.9"/>
    </reaction>
</comment>
<dbReference type="NCBIfam" id="NF006767">
    <property type="entry name" value="PRK09289.1"/>
    <property type="match status" value="1"/>
</dbReference>
<dbReference type="NCBIfam" id="TIGR00187">
    <property type="entry name" value="ribE"/>
    <property type="match status" value="1"/>
</dbReference>
<evidence type="ECO:0000256" key="7">
    <source>
        <dbReference type="ARBA" id="ARBA00022679"/>
    </source>
</evidence>
<evidence type="ECO:0000256" key="4">
    <source>
        <dbReference type="ARBA" id="ARBA00012827"/>
    </source>
</evidence>
<comment type="caution">
    <text evidence="12">The sequence shown here is derived from an EMBL/GenBank/DDBJ whole genome shotgun (WGS) entry which is preliminary data.</text>
</comment>
<dbReference type="PATRIC" id="fig|1121338.3.peg.728"/>
<evidence type="ECO:0000256" key="5">
    <source>
        <dbReference type="ARBA" id="ARBA00013950"/>
    </source>
</evidence>
<dbReference type="EC" id="2.5.1.9" evidence="4 9"/>
<accession>A0A151B690</accession>
<keyword evidence="8" id="KW-0677">Repeat</keyword>
<evidence type="ECO:0000256" key="2">
    <source>
        <dbReference type="ARBA" id="ARBA00002803"/>
    </source>
</evidence>
<gene>
    <name evidence="12" type="primary">ribE</name>
    <name evidence="12" type="ORF">CLTEP_07170</name>
</gene>
<evidence type="ECO:0000259" key="11">
    <source>
        <dbReference type="PROSITE" id="PS51177"/>
    </source>
</evidence>
<dbReference type="InterPro" id="IPR026017">
    <property type="entry name" value="Lumazine-bd_dom"/>
</dbReference>
<feature type="domain" description="Lumazine-binding" evidence="11">
    <location>
        <begin position="97"/>
        <end position="193"/>
    </location>
</feature>
<evidence type="ECO:0000256" key="1">
    <source>
        <dbReference type="ARBA" id="ARBA00000968"/>
    </source>
</evidence>
<dbReference type="InterPro" id="IPR017938">
    <property type="entry name" value="Riboflavin_synthase-like_b-brl"/>
</dbReference>
<keyword evidence="7 12" id="KW-0808">Transferase</keyword>
<comment type="function">
    <text evidence="2">Catalyzes the dismutation of two molecules of 6,7-dimethyl-8-ribityllumazine, resulting in the formation of riboflavin and 5-amino-6-(D-ribitylamino)uracil.</text>
</comment>
<dbReference type="Proteomes" id="UP000075531">
    <property type="component" value="Unassembled WGS sequence"/>
</dbReference>
<feature type="repeat" description="Lumazine-binding" evidence="10">
    <location>
        <begin position="97"/>
        <end position="193"/>
    </location>
</feature>
<dbReference type="InterPro" id="IPR023366">
    <property type="entry name" value="ATP_synth_asu-like_sf"/>
</dbReference>
<dbReference type="EMBL" id="LTBA01000004">
    <property type="protein sequence ID" value="KYH35313.1"/>
    <property type="molecule type" value="Genomic_DNA"/>
</dbReference>
<dbReference type="SUPFAM" id="SSF63380">
    <property type="entry name" value="Riboflavin synthase domain-like"/>
    <property type="match status" value="2"/>
</dbReference>
<reference evidence="12 13" key="1">
    <citation type="submission" date="2016-02" db="EMBL/GenBank/DDBJ databases">
        <title>Genome sequence of Clostridium tepidiprofundi DSM 19306.</title>
        <authorList>
            <person name="Poehlein A."/>
            <person name="Daniel R."/>
        </authorList>
    </citation>
    <scope>NUCLEOTIDE SEQUENCE [LARGE SCALE GENOMIC DNA]</scope>
    <source>
        <strain evidence="12 13">DSM 19306</strain>
    </source>
</reference>
<dbReference type="GO" id="GO:0009231">
    <property type="term" value="P:riboflavin biosynthetic process"/>
    <property type="evidence" value="ECO:0007669"/>
    <property type="project" value="UniProtKB-KW"/>
</dbReference>
<dbReference type="PIRSF" id="PIRSF000498">
    <property type="entry name" value="Riboflavin_syn_A"/>
    <property type="match status" value="1"/>
</dbReference>